<evidence type="ECO:0000256" key="3">
    <source>
        <dbReference type="ARBA" id="ARBA00001936"/>
    </source>
</evidence>
<sequence length="322" mass="35097">MFLPTFHDVKRAHERIRDEVNQTPVVTSRTLNRLTGKEIFLKCENFQRGGAFKFRGAYHAVSRLSPAEKKRGLVCFSSGNHAQAVALAASMWNLRAVICMPQDAPPVKVEATRGYGAHIHFYDRQREDREAVARRWVEEENMVLVPPYDDPRIIAGAGTAALELMTEVSHLDAVITPVGGGGLISGTALAVKGHAPETLVAGVEPARGNDVYLSIQAGKRVTISAPETVADGLRTTSPGKLTFPIIQRLVDHLFLVTEEEIRAAWEFAFTRLKLVIEPSSAVALAALLHHQVPADIKRVGVIISGGNVDLTMLPSLRANPPI</sequence>
<dbReference type="CDD" id="cd01562">
    <property type="entry name" value="Thr-dehyd"/>
    <property type="match status" value="1"/>
</dbReference>
<dbReference type="InterPro" id="IPR000634">
    <property type="entry name" value="Ser/Thr_deHydtase_PyrdxlP-BS"/>
</dbReference>
<gene>
    <name evidence="8" type="ORF">ACFQNG_17070</name>
</gene>
<dbReference type="RefSeq" id="WP_379866893.1">
    <property type="nucleotide sequence ID" value="NZ_JBHTBW010000062.1"/>
</dbReference>
<evidence type="ECO:0000256" key="1">
    <source>
        <dbReference type="ARBA" id="ARBA00001913"/>
    </source>
</evidence>
<dbReference type="PANTHER" id="PTHR43050:SF1">
    <property type="entry name" value="SERINE RACEMASE"/>
    <property type="match status" value="1"/>
</dbReference>
<evidence type="ECO:0000256" key="5">
    <source>
        <dbReference type="ARBA" id="ARBA00022842"/>
    </source>
</evidence>
<protein>
    <submittedName>
        <fullName evidence="8">Threonine/serine dehydratase</fullName>
    </submittedName>
</protein>
<evidence type="ECO:0000256" key="6">
    <source>
        <dbReference type="ARBA" id="ARBA00022898"/>
    </source>
</evidence>
<organism evidence="8 9">
    <name type="scientific">Laceyella putida</name>
    <dbReference type="NCBI Taxonomy" id="110101"/>
    <lineage>
        <taxon>Bacteria</taxon>
        <taxon>Bacillati</taxon>
        <taxon>Bacillota</taxon>
        <taxon>Bacilli</taxon>
        <taxon>Bacillales</taxon>
        <taxon>Thermoactinomycetaceae</taxon>
        <taxon>Laceyella</taxon>
    </lineage>
</organism>
<comment type="cofactor">
    <cofactor evidence="2">
        <name>pyridoxal 5'-phosphate</name>
        <dbReference type="ChEBI" id="CHEBI:597326"/>
    </cofactor>
</comment>
<accession>A0ABW2RPA7</accession>
<name>A0ABW2RPA7_9BACL</name>
<feature type="domain" description="Tryptophan synthase beta chain-like PALP" evidence="7">
    <location>
        <begin position="17"/>
        <end position="305"/>
    </location>
</feature>
<dbReference type="PANTHER" id="PTHR43050">
    <property type="entry name" value="SERINE / THREONINE RACEMASE FAMILY MEMBER"/>
    <property type="match status" value="1"/>
</dbReference>
<keyword evidence="6" id="KW-0663">Pyridoxal phosphate</keyword>
<dbReference type="Pfam" id="PF00291">
    <property type="entry name" value="PALP"/>
    <property type="match status" value="1"/>
</dbReference>
<dbReference type="InterPro" id="IPR001926">
    <property type="entry name" value="TrpB-like_PALP"/>
</dbReference>
<comment type="caution">
    <text evidence="8">The sequence shown here is derived from an EMBL/GenBank/DDBJ whole genome shotgun (WGS) entry which is preliminary data.</text>
</comment>
<evidence type="ECO:0000313" key="8">
    <source>
        <dbReference type="EMBL" id="MFC7442786.1"/>
    </source>
</evidence>
<reference evidence="9" key="1">
    <citation type="journal article" date="2019" name="Int. J. Syst. Evol. Microbiol.">
        <title>The Global Catalogue of Microorganisms (GCM) 10K type strain sequencing project: providing services to taxonomists for standard genome sequencing and annotation.</title>
        <authorList>
            <consortium name="The Broad Institute Genomics Platform"/>
            <consortium name="The Broad Institute Genome Sequencing Center for Infectious Disease"/>
            <person name="Wu L."/>
            <person name="Ma J."/>
        </authorList>
    </citation>
    <scope>NUCLEOTIDE SEQUENCE [LARGE SCALE GENOMIC DNA]</scope>
    <source>
        <strain evidence="9">CGMCC 1.12942</strain>
    </source>
</reference>
<keyword evidence="9" id="KW-1185">Reference proteome</keyword>
<evidence type="ECO:0000313" key="9">
    <source>
        <dbReference type="Proteomes" id="UP001596500"/>
    </source>
</evidence>
<dbReference type="Gene3D" id="3.40.50.1100">
    <property type="match status" value="2"/>
</dbReference>
<dbReference type="EMBL" id="JBHTBW010000062">
    <property type="protein sequence ID" value="MFC7442786.1"/>
    <property type="molecule type" value="Genomic_DNA"/>
</dbReference>
<dbReference type="PROSITE" id="PS00165">
    <property type="entry name" value="DEHYDRATASE_SER_THR"/>
    <property type="match status" value="1"/>
</dbReference>
<keyword evidence="5" id="KW-0460">Magnesium</keyword>
<evidence type="ECO:0000256" key="2">
    <source>
        <dbReference type="ARBA" id="ARBA00001933"/>
    </source>
</evidence>
<dbReference type="Proteomes" id="UP001596500">
    <property type="component" value="Unassembled WGS sequence"/>
</dbReference>
<dbReference type="InterPro" id="IPR036052">
    <property type="entry name" value="TrpB-like_PALP_sf"/>
</dbReference>
<dbReference type="SUPFAM" id="SSF53686">
    <property type="entry name" value="Tryptophan synthase beta subunit-like PLP-dependent enzymes"/>
    <property type="match status" value="1"/>
</dbReference>
<comment type="cofactor">
    <cofactor evidence="1">
        <name>Ca(2+)</name>
        <dbReference type="ChEBI" id="CHEBI:29108"/>
    </cofactor>
</comment>
<evidence type="ECO:0000256" key="4">
    <source>
        <dbReference type="ARBA" id="ARBA00001946"/>
    </source>
</evidence>
<comment type="cofactor">
    <cofactor evidence="4">
        <name>Mg(2+)</name>
        <dbReference type="ChEBI" id="CHEBI:18420"/>
    </cofactor>
</comment>
<comment type="cofactor">
    <cofactor evidence="3">
        <name>Mn(2+)</name>
        <dbReference type="ChEBI" id="CHEBI:29035"/>
    </cofactor>
</comment>
<evidence type="ECO:0000259" key="7">
    <source>
        <dbReference type="Pfam" id="PF00291"/>
    </source>
</evidence>
<proteinExistence type="predicted"/>